<dbReference type="Gene3D" id="3.40.630.30">
    <property type="match status" value="1"/>
</dbReference>
<evidence type="ECO:0000313" key="5">
    <source>
        <dbReference type="Proteomes" id="UP000000759"/>
    </source>
</evidence>
<name>B7G1M3_PHATC</name>
<dbReference type="HOGENOM" id="CLU_827594_0_0_1"/>
<proteinExistence type="predicted"/>
<dbReference type="InterPro" id="IPR051016">
    <property type="entry name" value="Diverse_Substrate_AcTransf"/>
</dbReference>
<dbReference type="PANTHER" id="PTHR10545">
    <property type="entry name" value="DIAMINE N-ACETYLTRANSFERASE"/>
    <property type="match status" value="1"/>
</dbReference>
<keyword evidence="1" id="KW-0808">Transferase</keyword>
<keyword evidence="5" id="KW-1185">Reference proteome</keyword>
<evidence type="ECO:0000256" key="2">
    <source>
        <dbReference type="ARBA" id="ARBA00023315"/>
    </source>
</evidence>
<keyword evidence="2" id="KW-0012">Acyltransferase</keyword>
<dbReference type="CDD" id="cd04301">
    <property type="entry name" value="NAT_SF"/>
    <property type="match status" value="1"/>
</dbReference>
<reference evidence="4 5" key="1">
    <citation type="journal article" date="2008" name="Nature">
        <title>The Phaeodactylum genome reveals the evolutionary history of diatom genomes.</title>
        <authorList>
            <person name="Bowler C."/>
            <person name="Allen A.E."/>
            <person name="Badger J.H."/>
            <person name="Grimwood J."/>
            <person name="Jabbari K."/>
            <person name="Kuo A."/>
            <person name="Maheswari U."/>
            <person name="Martens C."/>
            <person name="Maumus F."/>
            <person name="Otillar R.P."/>
            <person name="Rayko E."/>
            <person name="Salamov A."/>
            <person name="Vandepoele K."/>
            <person name="Beszteri B."/>
            <person name="Gruber A."/>
            <person name="Heijde M."/>
            <person name="Katinka M."/>
            <person name="Mock T."/>
            <person name="Valentin K."/>
            <person name="Verret F."/>
            <person name="Berges J.A."/>
            <person name="Brownlee C."/>
            <person name="Cadoret J.P."/>
            <person name="Chiovitti A."/>
            <person name="Choi C.J."/>
            <person name="Coesel S."/>
            <person name="De Martino A."/>
            <person name="Detter J.C."/>
            <person name="Durkin C."/>
            <person name="Falciatore A."/>
            <person name="Fournet J."/>
            <person name="Haruta M."/>
            <person name="Huysman M.J."/>
            <person name="Jenkins B.D."/>
            <person name="Jiroutova K."/>
            <person name="Jorgensen R.E."/>
            <person name="Joubert Y."/>
            <person name="Kaplan A."/>
            <person name="Kroger N."/>
            <person name="Kroth P.G."/>
            <person name="La Roche J."/>
            <person name="Lindquist E."/>
            <person name="Lommer M."/>
            <person name="Martin-Jezequel V."/>
            <person name="Lopez P.J."/>
            <person name="Lucas S."/>
            <person name="Mangogna M."/>
            <person name="McGinnis K."/>
            <person name="Medlin L.K."/>
            <person name="Montsant A."/>
            <person name="Oudot-Le Secq M.P."/>
            <person name="Napoli C."/>
            <person name="Obornik M."/>
            <person name="Parker M.S."/>
            <person name="Petit J.L."/>
            <person name="Porcel B.M."/>
            <person name="Poulsen N."/>
            <person name="Robison M."/>
            <person name="Rychlewski L."/>
            <person name="Rynearson T.A."/>
            <person name="Schmutz J."/>
            <person name="Shapiro H."/>
            <person name="Siaut M."/>
            <person name="Stanley M."/>
            <person name="Sussman M.R."/>
            <person name="Taylor A.R."/>
            <person name="Vardi A."/>
            <person name="von Dassow P."/>
            <person name="Vyverman W."/>
            <person name="Willis A."/>
            <person name="Wyrwicz L.S."/>
            <person name="Rokhsar D.S."/>
            <person name="Weissenbach J."/>
            <person name="Armbrust E.V."/>
            <person name="Green B.R."/>
            <person name="Van de Peer Y."/>
            <person name="Grigoriev I.V."/>
        </authorList>
    </citation>
    <scope>NUCLEOTIDE SEQUENCE [LARGE SCALE GENOMIC DNA]</scope>
    <source>
        <strain evidence="4 5">CCAP 1055/1</strain>
    </source>
</reference>
<dbReference type="EMBL" id="CM000613">
    <property type="protein sequence ID" value="EEC47707.1"/>
    <property type="molecule type" value="Genomic_DNA"/>
</dbReference>
<dbReference type="RefSeq" id="XP_002181055.1">
    <property type="nucleotide sequence ID" value="XM_002181019.1"/>
</dbReference>
<protein>
    <recommendedName>
        <fullName evidence="3">N-acetyltransferase domain-containing protein</fullName>
    </recommendedName>
</protein>
<dbReference type="GeneID" id="7201696"/>
<organism evidence="4 5">
    <name type="scientific">Phaeodactylum tricornutum (strain CCAP 1055/1)</name>
    <dbReference type="NCBI Taxonomy" id="556484"/>
    <lineage>
        <taxon>Eukaryota</taxon>
        <taxon>Sar</taxon>
        <taxon>Stramenopiles</taxon>
        <taxon>Ochrophyta</taxon>
        <taxon>Bacillariophyta</taxon>
        <taxon>Bacillariophyceae</taxon>
        <taxon>Bacillariophycidae</taxon>
        <taxon>Naviculales</taxon>
        <taxon>Phaeodactylaceae</taxon>
        <taxon>Phaeodactylum</taxon>
    </lineage>
</organism>
<gene>
    <name evidence="4" type="ORF">PHATRDRAFT_13208</name>
</gene>
<dbReference type="InterPro" id="IPR016181">
    <property type="entry name" value="Acyl_CoA_acyltransferase"/>
</dbReference>
<evidence type="ECO:0000256" key="1">
    <source>
        <dbReference type="ARBA" id="ARBA00022679"/>
    </source>
</evidence>
<dbReference type="OrthoDB" id="7305308at2759"/>
<evidence type="ECO:0000313" key="4">
    <source>
        <dbReference type="EMBL" id="EEC47707.1"/>
    </source>
</evidence>
<sequence length="145" mass="16242">MLDKGSIVIRQATQEDLDVVYNLIREKAAFDQSLGDSQTVVLVTLDSLRGTLFNENPYAHLLLATSDDRILGLALYHFCFSSFRGQPSLWLDDLFVRETYRNQGTGLAFMHELAAVAHTHGCSHLSWTAHARNTRGLVFYARIGA</sequence>
<dbReference type="GO" id="GO:0008080">
    <property type="term" value="F:N-acetyltransferase activity"/>
    <property type="evidence" value="ECO:0007669"/>
    <property type="project" value="UniProtKB-ARBA"/>
</dbReference>
<dbReference type="Proteomes" id="UP000000759">
    <property type="component" value="Chromosome 10"/>
</dbReference>
<dbReference type="InterPro" id="IPR000182">
    <property type="entry name" value="GNAT_dom"/>
</dbReference>
<evidence type="ECO:0000259" key="3">
    <source>
        <dbReference type="PROSITE" id="PS51186"/>
    </source>
</evidence>
<dbReference type="KEGG" id="pti:PHATRDRAFT_13208"/>
<reference evidence="5" key="2">
    <citation type="submission" date="2008-08" db="EMBL/GenBank/DDBJ databases">
        <authorList>
            <consortium name="Diatom Consortium"/>
            <person name="Grigoriev I."/>
            <person name="Grimwood J."/>
            <person name="Kuo A."/>
            <person name="Otillar R.P."/>
            <person name="Salamov A."/>
            <person name="Detter J.C."/>
            <person name="Lindquist E."/>
            <person name="Shapiro H."/>
            <person name="Lucas S."/>
            <person name="Glavina del Rio T."/>
            <person name="Pitluck S."/>
            <person name="Rokhsar D."/>
            <person name="Bowler C."/>
        </authorList>
    </citation>
    <scope>GENOME REANNOTATION</scope>
    <source>
        <strain evidence="5">CCAP 1055/1</strain>
    </source>
</reference>
<accession>B7G1M3</accession>
<dbReference type="InParanoid" id="B7G1M3"/>
<dbReference type="PROSITE" id="PS51186">
    <property type="entry name" value="GNAT"/>
    <property type="match status" value="1"/>
</dbReference>
<dbReference type="eggNOG" id="KOG3216">
    <property type="taxonomic scope" value="Eukaryota"/>
</dbReference>
<dbReference type="AlphaFoldDB" id="B7G1M3"/>
<feature type="non-terminal residue" evidence="4">
    <location>
        <position position="145"/>
    </location>
</feature>
<dbReference type="PANTHER" id="PTHR10545:SF29">
    <property type="entry name" value="GH14572P-RELATED"/>
    <property type="match status" value="1"/>
</dbReference>
<feature type="domain" description="N-acetyltransferase" evidence="3">
    <location>
        <begin position="7"/>
        <end position="145"/>
    </location>
</feature>
<dbReference type="Pfam" id="PF00583">
    <property type="entry name" value="Acetyltransf_1"/>
    <property type="match status" value="1"/>
</dbReference>
<dbReference type="PaxDb" id="2850-Phatr13208"/>
<dbReference type="SUPFAM" id="SSF55729">
    <property type="entry name" value="Acyl-CoA N-acyltransferases (Nat)"/>
    <property type="match status" value="1"/>
</dbReference>